<comment type="subunit">
    <text evidence="10">Interacts with PCSK6 (immature form including the propeptide); probably involved in the maturation and the secretion of PCSK6.</text>
</comment>
<evidence type="ECO:0000256" key="5">
    <source>
        <dbReference type="ARBA" id="ARBA00022824"/>
    </source>
</evidence>
<dbReference type="PROSITE" id="PS50222">
    <property type="entry name" value="EF_HAND_2"/>
    <property type="match status" value="1"/>
</dbReference>
<dbReference type="InterPro" id="IPR011992">
    <property type="entry name" value="EF-hand-dom_pair"/>
</dbReference>
<dbReference type="EMBL" id="BT080255">
    <property type="protein sequence ID" value="ACO14679.1"/>
    <property type="molecule type" value="mRNA"/>
</dbReference>
<evidence type="ECO:0000256" key="7">
    <source>
        <dbReference type="ARBA" id="ARBA00023180"/>
    </source>
</evidence>
<feature type="region of interest" description="Disordered" evidence="12">
    <location>
        <begin position="25"/>
        <end position="44"/>
    </location>
</feature>
<keyword evidence="5" id="KW-0256">Endoplasmic reticulum</keyword>
<feature type="chain" id="PRO_5002905097" description="Reticulocalbin-3" evidence="13">
    <location>
        <begin position="17"/>
        <end position="315"/>
    </location>
</feature>
<evidence type="ECO:0000256" key="12">
    <source>
        <dbReference type="SAM" id="MobiDB-lite"/>
    </source>
</evidence>
<name>C1C076_CALCM</name>
<keyword evidence="3 13" id="KW-0732">Signal</keyword>
<comment type="subcellular location">
    <subcellularLocation>
        <location evidence="1">Endoplasmic reticulum lumen</location>
    </subcellularLocation>
</comment>
<gene>
    <name evidence="15" type="primary">CALU</name>
</gene>
<dbReference type="Pfam" id="PF13833">
    <property type="entry name" value="EF-hand_8"/>
    <property type="match status" value="1"/>
</dbReference>
<dbReference type="PANTHER" id="PTHR10827">
    <property type="entry name" value="RETICULOCALBIN"/>
    <property type="match status" value="1"/>
</dbReference>
<protein>
    <recommendedName>
        <fullName evidence="11">Reticulocalbin-3</fullName>
    </recommendedName>
</protein>
<dbReference type="GO" id="GO:0005788">
    <property type="term" value="C:endoplasmic reticulum lumen"/>
    <property type="evidence" value="ECO:0007669"/>
    <property type="project" value="UniProtKB-SubCell"/>
</dbReference>
<organism evidence="15">
    <name type="scientific">Caligus clemensi</name>
    <name type="common">Sea louse</name>
    <dbReference type="NCBI Taxonomy" id="344056"/>
    <lineage>
        <taxon>Eukaryota</taxon>
        <taxon>Metazoa</taxon>
        <taxon>Ecdysozoa</taxon>
        <taxon>Arthropoda</taxon>
        <taxon>Crustacea</taxon>
        <taxon>Multicrustacea</taxon>
        <taxon>Hexanauplia</taxon>
        <taxon>Copepoda</taxon>
        <taxon>Siphonostomatoida</taxon>
        <taxon>Caligidae</taxon>
        <taxon>Caligus</taxon>
    </lineage>
</organism>
<evidence type="ECO:0000256" key="2">
    <source>
        <dbReference type="ARBA" id="ARBA00022723"/>
    </source>
</evidence>
<reference evidence="15" key="1">
    <citation type="submission" date="2009-03" db="EMBL/GenBank/DDBJ databases">
        <title>Caligus clemensi ESTs and full-length cDNAs.</title>
        <authorList>
            <person name="Yasuike M."/>
            <person name="von Schalburg K."/>
            <person name="Cooper G."/>
            <person name="Leong J."/>
            <person name="Jones S.R.M."/>
            <person name="Koop B.F."/>
        </authorList>
    </citation>
    <scope>NUCLEOTIDE SEQUENCE</scope>
    <source>
        <tissue evidence="15">Whole</tissue>
    </source>
</reference>
<dbReference type="PROSITE" id="PS00018">
    <property type="entry name" value="EF_HAND_1"/>
    <property type="match status" value="4"/>
</dbReference>
<feature type="domain" description="EF-hand" evidence="14">
    <location>
        <begin position="151"/>
        <end position="186"/>
    </location>
</feature>
<dbReference type="GO" id="GO:0015031">
    <property type="term" value="P:protein transport"/>
    <property type="evidence" value="ECO:0007669"/>
    <property type="project" value="UniProtKB-ARBA"/>
</dbReference>
<feature type="signal peptide" evidence="13">
    <location>
        <begin position="1"/>
        <end position="16"/>
    </location>
</feature>
<dbReference type="Gene3D" id="1.10.238.10">
    <property type="entry name" value="EF-hand"/>
    <property type="match status" value="3"/>
</dbReference>
<evidence type="ECO:0000313" key="15">
    <source>
        <dbReference type="EMBL" id="ACO14679.1"/>
    </source>
</evidence>
<evidence type="ECO:0000259" key="14">
    <source>
        <dbReference type="PROSITE" id="PS50222"/>
    </source>
</evidence>
<dbReference type="Pfam" id="PF13499">
    <property type="entry name" value="EF-hand_7"/>
    <property type="match status" value="1"/>
</dbReference>
<evidence type="ECO:0000256" key="6">
    <source>
        <dbReference type="ARBA" id="ARBA00022837"/>
    </source>
</evidence>
<proteinExistence type="evidence at transcript level"/>
<keyword evidence="8" id="KW-0143">Chaperone</keyword>
<dbReference type="InterPro" id="IPR002048">
    <property type="entry name" value="EF_hand_dom"/>
</dbReference>
<evidence type="ECO:0000256" key="1">
    <source>
        <dbReference type="ARBA" id="ARBA00004319"/>
    </source>
</evidence>
<accession>C1C076</accession>
<keyword evidence="7" id="KW-0325">Glycoprotein</keyword>
<comment type="function">
    <text evidence="9">Probable molecular chaperone assisting protein biosynthesis and transport in the endoplasmic reticulum. Required for the proper biosynthesis and transport of pulmonary surfactant-associated protein A/SP-A, pulmonary surfactant-associated protein D/SP-D and the lipid transporter ABCA3. By regulating both the proper expression and the degradation through the endoplasmic reticulum-associated protein degradation pathway of these proteins plays a crucial role in pulmonary surfactant homeostasis. Has an anti-fibrotic activity by negatively regulating the secretion of type I and type III collagens. This calcium-binding protein also transiently associates with immature PCSK6 and regulates its secretion.</text>
</comment>
<dbReference type="FunFam" id="1.10.238.10:FF:000104">
    <property type="entry name" value="calumenin isoform X1"/>
    <property type="match status" value="1"/>
</dbReference>
<dbReference type="SUPFAM" id="SSF47473">
    <property type="entry name" value="EF-hand"/>
    <property type="match status" value="2"/>
</dbReference>
<dbReference type="PANTHER" id="PTHR10827:SF95">
    <property type="entry name" value="LD34388P"/>
    <property type="match status" value="1"/>
</dbReference>
<evidence type="ECO:0000256" key="10">
    <source>
        <dbReference type="ARBA" id="ARBA00063143"/>
    </source>
</evidence>
<evidence type="ECO:0000256" key="3">
    <source>
        <dbReference type="ARBA" id="ARBA00022729"/>
    </source>
</evidence>
<evidence type="ECO:0000256" key="11">
    <source>
        <dbReference type="ARBA" id="ARBA00072696"/>
    </source>
</evidence>
<evidence type="ECO:0000256" key="13">
    <source>
        <dbReference type="SAM" id="SignalP"/>
    </source>
</evidence>
<dbReference type="InterPro" id="IPR018247">
    <property type="entry name" value="EF_Hand_1_Ca_BS"/>
</dbReference>
<keyword evidence="2" id="KW-0479">Metal-binding</keyword>
<keyword evidence="4" id="KW-0677">Repeat</keyword>
<dbReference type="GO" id="GO:0005509">
    <property type="term" value="F:calcium ion binding"/>
    <property type="evidence" value="ECO:0007669"/>
    <property type="project" value="InterPro"/>
</dbReference>
<evidence type="ECO:0000256" key="8">
    <source>
        <dbReference type="ARBA" id="ARBA00023186"/>
    </source>
</evidence>
<sequence length="315" mass="36261">MIFLIHCLLFVGVLSASSKHPRSLEREEDGAFIPRKHGEDDDHSFDHEAILGSSKEANAFQNLSPEEAKSRLAILLKKMDRNGNSKIEDTELHSWILRSFKSLSLEESNERLSDADEDNDGFVTWAEYLEEEFGSSDFENEDEEMDAEELALMREDKYLFTAADKDNDGRLSSQEFLSFTHPEEDPTMATHVIKQILDERDTNFDGKLDFQEYIGSRGKDLDKDRLKEEKDRFDDELDDDANGYMDRDEISNWIIPSNEEIAEEETEHLLAGSDDDHDGVLTFEEILNHHDLFVGSEATDYGSHLQNIHKFEDEL</sequence>
<dbReference type="AlphaFoldDB" id="C1C076"/>
<evidence type="ECO:0000256" key="4">
    <source>
        <dbReference type="ARBA" id="ARBA00022737"/>
    </source>
</evidence>
<keyword evidence="6" id="KW-0106">Calcium</keyword>
<evidence type="ECO:0000256" key="9">
    <source>
        <dbReference type="ARBA" id="ARBA00056975"/>
    </source>
</evidence>